<evidence type="ECO:0000256" key="8">
    <source>
        <dbReference type="ARBA" id="ARBA00022670"/>
    </source>
</evidence>
<evidence type="ECO:0000256" key="13">
    <source>
        <dbReference type="ARBA" id="ARBA00022833"/>
    </source>
</evidence>
<dbReference type="Proteomes" id="UP001228113">
    <property type="component" value="Chromosome"/>
</dbReference>
<feature type="compositionally biased region" description="Pro residues" evidence="21">
    <location>
        <begin position="194"/>
        <end position="205"/>
    </location>
</feature>
<dbReference type="GO" id="GO:0070573">
    <property type="term" value="F:metallodipeptidase activity"/>
    <property type="evidence" value="ECO:0007669"/>
    <property type="project" value="InterPro"/>
</dbReference>
<keyword evidence="8" id="KW-0645">Protease</keyword>
<keyword evidence="6" id="KW-0964">Secreted</keyword>
<dbReference type="RefSeq" id="WP_243333919.1">
    <property type="nucleotide sequence ID" value="NZ_AP027081.1"/>
</dbReference>
<dbReference type="PANTHER" id="PTHR12053">
    <property type="entry name" value="PROTEASE FAMILY M28 PLASMA GLUTAMATE CARBOXYPEPTIDASE-RELATED"/>
    <property type="match status" value="1"/>
</dbReference>
<feature type="signal peptide" evidence="22">
    <location>
        <begin position="1"/>
        <end position="21"/>
    </location>
</feature>
<keyword evidence="14" id="KW-0333">Golgi apparatus</keyword>
<evidence type="ECO:0000256" key="15">
    <source>
        <dbReference type="ARBA" id="ARBA00023049"/>
    </source>
</evidence>
<evidence type="ECO:0000256" key="10">
    <source>
        <dbReference type="ARBA" id="ARBA00022729"/>
    </source>
</evidence>
<dbReference type="GO" id="GO:0005764">
    <property type="term" value="C:lysosome"/>
    <property type="evidence" value="ECO:0007669"/>
    <property type="project" value="UniProtKB-SubCell"/>
</dbReference>
<evidence type="ECO:0000313" key="25">
    <source>
        <dbReference type="Proteomes" id="UP001228113"/>
    </source>
</evidence>
<evidence type="ECO:0000256" key="2">
    <source>
        <dbReference type="ARBA" id="ARBA00004371"/>
    </source>
</evidence>
<keyword evidence="11" id="KW-0378">Hydrolase</keyword>
<feature type="chain" id="PRO_5041293046" description="Carboxypeptidase Q" evidence="22">
    <location>
        <begin position="22"/>
        <end position="535"/>
    </location>
</feature>
<accession>A0AA48KBP3</accession>
<dbReference type="KEGG" id="msea:METESE_10140"/>
<keyword evidence="9" id="KW-0479">Metal-binding</keyword>
<protein>
    <recommendedName>
        <fullName evidence="5">Carboxypeptidase Q</fullName>
    </recommendedName>
    <alternativeName>
        <fullName evidence="20">Plasma glutamate carboxypeptidase</fullName>
    </alternativeName>
</protein>
<keyword evidence="25" id="KW-1185">Reference proteome</keyword>
<keyword evidence="15" id="KW-0482">Metalloprotease</keyword>
<keyword evidence="12" id="KW-0256">Endoplasmic reticulum</keyword>
<evidence type="ECO:0000256" key="16">
    <source>
        <dbReference type="ARBA" id="ARBA00023145"/>
    </source>
</evidence>
<evidence type="ECO:0000256" key="22">
    <source>
        <dbReference type="SAM" id="SignalP"/>
    </source>
</evidence>
<dbReference type="Pfam" id="PF04389">
    <property type="entry name" value="Peptidase_M28"/>
    <property type="match status" value="1"/>
</dbReference>
<dbReference type="EMBL" id="AP027081">
    <property type="protein sequence ID" value="BDU76056.1"/>
    <property type="molecule type" value="Genomic_DNA"/>
</dbReference>
<feature type="domain" description="Peptidase M28" evidence="23">
    <location>
        <begin position="299"/>
        <end position="504"/>
    </location>
</feature>
<dbReference type="GO" id="GO:0006508">
    <property type="term" value="P:proteolysis"/>
    <property type="evidence" value="ECO:0007669"/>
    <property type="project" value="UniProtKB-KW"/>
</dbReference>
<evidence type="ECO:0000256" key="1">
    <source>
        <dbReference type="ARBA" id="ARBA00004240"/>
    </source>
</evidence>
<evidence type="ECO:0000256" key="20">
    <source>
        <dbReference type="ARBA" id="ARBA00033328"/>
    </source>
</evidence>
<comment type="subunit">
    <text evidence="19">Homodimer. The monomeric form is inactive while the homodimer is active.</text>
</comment>
<keyword evidence="16" id="KW-0865">Zymogen</keyword>
<dbReference type="InterPro" id="IPR007484">
    <property type="entry name" value="Peptidase_M28"/>
</dbReference>
<evidence type="ECO:0000256" key="6">
    <source>
        <dbReference type="ARBA" id="ARBA00022525"/>
    </source>
</evidence>
<keyword evidence="18" id="KW-0458">Lysosome</keyword>
<dbReference type="GO" id="GO:0004180">
    <property type="term" value="F:carboxypeptidase activity"/>
    <property type="evidence" value="ECO:0007669"/>
    <property type="project" value="UniProtKB-KW"/>
</dbReference>
<reference evidence="24" key="1">
    <citation type="journal article" date="2023" name="Int. J. Syst. Evol. Microbiol.">
        <title>Mesoterricola silvestris gen. nov., sp. nov., Mesoterricola sediminis sp. nov., Geothrix oryzae sp. nov., Geothrix edaphica sp. nov., Geothrix rubra sp. nov., and Geothrix limicola sp. nov., six novel members of Acidobacteriota isolated from soils.</title>
        <authorList>
            <person name="Itoh H."/>
            <person name="Sugisawa Y."/>
            <person name="Mise K."/>
            <person name="Xu Z."/>
            <person name="Kuniyasu M."/>
            <person name="Ushijima N."/>
            <person name="Kawano K."/>
            <person name="Kobayashi E."/>
            <person name="Shiratori Y."/>
            <person name="Masuda Y."/>
            <person name="Senoo K."/>
        </authorList>
    </citation>
    <scope>NUCLEOTIDE SEQUENCE</scope>
    <source>
        <strain evidence="24">W786</strain>
    </source>
</reference>
<dbReference type="GO" id="GO:0005576">
    <property type="term" value="C:extracellular region"/>
    <property type="evidence" value="ECO:0007669"/>
    <property type="project" value="UniProtKB-SubCell"/>
</dbReference>
<dbReference type="InterPro" id="IPR039866">
    <property type="entry name" value="CPQ"/>
</dbReference>
<dbReference type="PANTHER" id="PTHR12053:SF3">
    <property type="entry name" value="CARBOXYPEPTIDASE Q"/>
    <property type="match status" value="1"/>
</dbReference>
<dbReference type="AlphaFoldDB" id="A0AA48KBP3"/>
<dbReference type="GO" id="GO:0046872">
    <property type="term" value="F:metal ion binding"/>
    <property type="evidence" value="ECO:0007669"/>
    <property type="project" value="UniProtKB-KW"/>
</dbReference>
<keyword evidence="17" id="KW-0325">Glycoprotein</keyword>
<evidence type="ECO:0000256" key="21">
    <source>
        <dbReference type="SAM" id="MobiDB-lite"/>
    </source>
</evidence>
<gene>
    <name evidence="24" type="ORF">METESE_10140</name>
</gene>
<sequence>MHPRTALRLVLPCLTVALASAQEPIDRDLNARIREEAFQRSQIMATLHQLTDVHSPRLTGSPSYRAAAQWAADQLKAWGLSDAHLEAWDWGHPGWTNLRCAAHAEAPWTGRLEVEPLAWGPSTEGTVRGAALLLPVPEEPTEAELTAILAAAGDAVKGRLVLAGALRDLPALNPAPMPLRHADEALAKRFDPAHPTPMGPRPQAPRRPGALEPRAVNERVDAFLLAHKALARINDAGLRHGQIRAFSNRTYDPARIVPTVVMRHEDYGRIARLLQDGVEVRLALEVANRLHPEGTKGLNVVADLPGSDKAGEVVLLGAHLDAWHTATGATDNGTGAAVMMEAGRILAAAGAKPRRTIRIALWDAEEHGLLGSAAYVKAHFGDAEQPLPGHGSLVAAFNVDSGAGQVRGLGLFGPPAGAQVLRELLAPFADLAVKGASASANRPSRKRPGPSSDSASFSAAGLPVINVVQDGLEYFEYTWHTAIDTLERVPPEDVKRTAAVLASVAWHLANREERLPFFGKDTLPPSPDAAPQPLK</sequence>
<evidence type="ECO:0000256" key="4">
    <source>
        <dbReference type="ARBA" id="ARBA00004613"/>
    </source>
</evidence>
<dbReference type="SUPFAM" id="SSF53187">
    <property type="entry name" value="Zn-dependent exopeptidases"/>
    <property type="match status" value="1"/>
</dbReference>
<evidence type="ECO:0000313" key="24">
    <source>
        <dbReference type="EMBL" id="BDU76056.1"/>
    </source>
</evidence>
<evidence type="ECO:0000256" key="9">
    <source>
        <dbReference type="ARBA" id="ARBA00022723"/>
    </source>
</evidence>
<feature type="region of interest" description="Disordered" evidence="21">
    <location>
        <begin position="437"/>
        <end position="457"/>
    </location>
</feature>
<evidence type="ECO:0000259" key="23">
    <source>
        <dbReference type="Pfam" id="PF04389"/>
    </source>
</evidence>
<evidence type="ECO:0000256" key="17">
    <source>
        <dbReference type="ARBA" id="ARBA00023180"/>
    </source>
</evidence>
<evidence type="ECO:0000256" key="14">
    <source>
        <dbReference type="ARBA" id="ARBA00023034"/>
    </source>
</evidence>
<evidence type="ECO:0000256" key="19">
    <source>
        <dbReference type="ARBA" id="ARBA00025833"/>
    </source>
</evidence>
<dbReference type="Gene3D" id="3.40.630.10">
    <property type="entry name" value="Zn peptidases"/>
    <property type="match status" value="2"/>
</dbReference>
<organism evidence="24 25">
    <name type="scientific">Mesoterricola sediminis</name>
    <dbReference type="NCBI Taxonomy" id="2927980"/>
    <lineage>
        <taxon>Bacteria</taxon>
        <taxon>Pseudomonadati</taxon>
        <taxon>Acidobacteriota</taxon>
        <taxon>Holophagae</taxon>
        <taxon>Holophagales</taxon>
        <taxon>Holophagaceae</taxon>
        <taxon>Mesoterricola</taxon>
    </lineage>
</organism>
<evidence type="ECO:0000256" key="11">
    <source>
        <dbReference type="ARBA" id="ARBA00022801"/>
    </source>
</evidence>
<evidence type="ECO:0000256" key="5">
    <source>
        <dbReference type="ARBA" id="ARBA00014116"/>
    </source>
</evidence>
<feature type="region of interest" description="Disordered" evidence="21">
    <location>
        <begin position="190"/>
        <end position="209"/>
    </location>
</feature>
<keyword evidence="10 22" id="KW-0732">Signal</keyword>
<keyword evidence="7" id="KW-0121">Carboxypeptidase</keyword>
<name>A0AA48KBP3_9BACT</name>
<proteinExistence type="predicted"/>
<evidence type="ECO:0000256" key="12">
    <source>
        <dbReference type="ARBA" id="ARBA00022824"/>
    </source>
</evidence>
<evidence type="ECO:0000256" key="7">
    <source>
        <dbReference type="ARBA" id="ARBA00022645"/>
    </source>
</evidence>
<evidence type="ECO:0000256" key="18">
    <source>
        <dbReference type="ARBA" id="ARBA00023228"/>
    </source>
</evidence>
<comment type="subcellular location">
    <subcellularLocation>
        <location evidence="1">Endoplasmic reticulum</location>
    </subcellularLocation>
    <subcellularLocation>
        <location evidence="3">Golgi apparatus</location>
    </subcellularLocation>
    <subcellularLocation>
        <location evidence="2">Lysosome</location>
    </subcellularLocation>
    <subcellularLocation>
        <location evidence="4">Secreted</location>
    </subcellularLocation>
</comment>
<evidence type="ECO:0000256" key="3">
    <source>
        <dbReference type="ARBA" id="ARBA00004555"/>
    </source>
</evidence>
<keyword evidence="13" id="KW-0862">Zinc</keyword>